<dbReference type="Pfam" id="PF14381">
    <property type="entry name" value="EDR1_CTR1_ARMC3_pept"/>
    <property type="match status" value="1"/>
</dbReference>
<dbReference type="Proteomes" id="UP001497480">
    <property type="component" value="Unassembled WGS sequence"/>
</dbReference>
<dbReference type="InterPro" id="IPR011009">
    <property type="entry name" value="Kinase-like_dom_sf"/>
</dbReference>
<feature type="compositionally biased region" description="Low complexity" evidence="7">
    <location>
        <begin position="37"/>
        <end position="53"/>
    </location>
</feature>
<dbReference type="PANTHER" id="PTHR44329:SF302">
    <property type="entry name" value="SERINE_THREONINE-PROTEIN KINASE SIS8-RELATED"/>
    <property type="match status" value="1"/>
</dbReference>
<feature type="compositionally biased region" description="Pro residues" evidence="7">
    <location>
        <begin position="26"/>
        <end position="36"/>
    </location>
</feature>
<keyword evidence="1" id="KW-0723">Serine/threonine-protein kinase</keyword>
<evidence type="ECO:0000256" key="2">
    <source>
        <dbReference type="ARBA" id="ARBA00022679"/>
    </source>
</evidence>
<dbReference type="InterPro" id="IPR017441">
    <property type="entry name" value="Protein_kinase_ATP_BS"/>
</dbReference>
<feature type="compositionally biased region" description="Pro residues" evidence="7">
    <location>
        <begin position="54"/>
        <end position="63"/>
    </location>
</feature>
<dbReference type="PROSITE" id="PS00107">
    <property type="entry name" value="PROTEIN_KINASE_ATP"/>
    <property type="match status" value="1"/>
</dbReference>
<dbReference type="SMART" id="SM00220">
    <property type="entry name" value="S_TKc"/>
    <property type="match status" value="1"/>
</dbReference>
<accession>A0AAV1XN09</accession>
<comment type="caution">
    <text evidence="9">The sequence shown here is derived from an EMBL/GenBank/DDBJ whole genome shotgun (WGS) entry which is preliminary data.</text>
</comment>
<dbReference type="InterPro" id="IPR001245">
    <property type="entry name" value="Ser-Thr/Tyr_kinase_cat_dom"/>
</dbReference>
<dbReference type="InterPro" id="IPR000719">
    <property type="entry name" value="Prot_kinase_dom"/>
</dbReference>
<dbReference type="InterPro" id="IPR008271">
    <property type="entry name" value="Ser/Thr_kinase_AS"/>
</dbReference>
<keyword evidence="4" id="KW-0418">Kinase</keyword>
<proteinExistence type="predicted"/>
<gene>
    <name evidence="9" type="ORF">LLUT_LOCUS23607</name>
</gene>
<sequence length="965" mass="107670">MPKMKHLLRKLHIGGTTINNHHHQTLPPPEPEPDPIPVLIATTTPSSSSSALPSPTPIAPDPNPNSANNDFHLLEEEEFEMQLAMAISASDSDVVKKDPESAQIDAAKQISLGYEASDSDTQALAQFQSLRYWNYNVVDYKEKVMDGFYDVYGITSSNLIERGRMPLLADLQTAPVSRNVDCEVILVNRRNDIELKQLEEKACALFNECFASELGLILSGLLQKLADIVVDRMGGPVGNADNIMRRWAMRSRELRNFSRTIVLPLGRLDVGLSRHRALLFKVLADRINIPCMLVKGSYYTGSDDGAVNLIKADDGSEYIIDLMGAPGTLIPAEVPSSQLQNYGFNVMGCAEIAGLHNSMHPMLDDGTGVFGVLSDLGKISTAGWVQSEELLDMESQIKPDEINHIEVREAERFKHTKAYECSSHVEASPAEKMHVKNVSKYVLSAAKNPEFAQKLQNVLLESGASPPPNLFSDINSQDTGKEKVNEKNDVQANPNRLLLSHEKSLVSSQGVGCSSDTRLCQYADRLSEQEIELHTDGIRFYNSSQSDQRRKGFVTVSDGVNDLGQSNAVVLNSISNNPQKMCKEKCIESSLPKTAVPCERHNGIDCVCDNDENGLKNKVGASFENIEFGKDSAIQVNKTASEDCNIYDGKSKKVNSVMGEGIEWEVQWEDLCIGERIGIGSYGEVYRADCNGTEVAVKKFLDQDFSGGALAQFKSEVSSYLYARIYNAFICMHDILRHFFLQIEIMLRLRHPNVVLFMGAITRPPNFSILTEFLPRGSLYRLLHRPNLRIDEKRRLRMALDVAKGMNYLHTSHPPVVHRDLKSPNLLVDKHWVVKVCDFGLSRTKHHTYLSSKSCAGTPEWMAPEVLRNEPANEKCDVYSFGVILWELATTRIPWKGLNPMQVVGAVGFQNKRLEIPEEIDPDVAQIIRDCWQVEAHLRPSFSQLMSRLSRLQHLVVGKQAQHTE</sequence>
<evidence type="ECO:0000256" key="5">
    <source>
        <dbReference type="ARBA" id="ARBA00022840"/>
    </source>
</evidence>
<evidence type="ECO:0000256" key="1">
    <source>
        <dbReference type="ARBA" id="ARBA00022527"/>
    </source>
</evidence>
<keyword evidence="5 6" id="KW-0067">ATP-binding</keyword>
<evidence type="ECO:0000256" key="7">
    <source>
        <dbReference type="SAM" id="MobiDB-lite"/>
    </source>
</evidence>
<keyword evidence="2" id="KW-0808">Transferase</keyword>
<evidence type="ECO:0000313" key="9">
    <source>
        <dbReference type="EMBL" id="CAL0322547.1"/>
    </source>
</evidence>
<dbReference type="PROSITE" id="PS50011">
    <property type="entry name" value="PROTEIN_KINASE_DOM"/>
    <property type="match status" value="1"/>
</dbReference>
<dbReference type="PRINTS" id="PR00109">
    <property type="entry name" value="TYRKINASE"/>
</dbReference>
<evidence type="ECO:0000313" key="10">
    <source>
        <dbReference type="Proteomes" id="UP001497480"/>
    </source>
</evidence>
<dbReference type="GO" id="GO:0004674">
    <property type="term" value="F:protein serine/threonine kinase activity"/>
    <property type="evidence" value="ECO:0007669"/>
    <property type="project" value="UniProtKB-KW"/>
</dbReference>
<keyword evidence="10" id="KW-1185">Reference proteome</keyword>
<feature type="domain" description="Protein kinase" evidence="8">
    <location>
        <begin position="671"/>
        <end position="957"/>
    </location>
</feature>
<dbReference type="EMBL" id="CAXHTB010000016">
    <property type="protein sequence ID" value="CAL0322547.1"/>
    <property type="molecule type" value="Genomic_DNA"/>
</dbReference>
<feature type="region of interest" description="Disordered" evidence="7">
    <location>
        <begin position="18"/>
        <end position="69"/>
    </location>
</feature>
<dbReference type="Gene3D" id="1.10.510.10">
    <property type="entry name" value="Transferase(Phosphotransferase) domain 1"/>
    <property type="match status" value="1"/>
</dbReference>
<feature type="compositionally biased region" description="Basic and acidic residues" evidence="7">
    <location>
        <begin position="479"/>
        <end position="489"/>
    </location>
</feature>
<evidence type="ECO:0000259" key="8">
    <source>
        <dbReference type="PROSITE" id="PS50011"/>
    </source>
</evidence>
<name>A0AAV1XN09_LUPLU</name>
<evidence type="ECO:0000256" key="4">
    <source>
        <dbReference type="ARBA" id="ARBA00022777"/>
    </source>
</evidence>
<reference evidence="9 10" key="1">
    <citation type="submission" date="2024-03" db="EMBL/GenBank/DDBJ databases">
        <authorList>
            <person name="Martinez-Hernandez J."/>
        </authorList>
    </citation>
    <scope>NUCLEOTIDE SEQUENCE [LARGE SCALE GENOMIC DNA]</scope>
</reference>
<dbReference type="PANTHER" id="PTHR44329">
    <property type="entry name" value="SERINE/THREONINE-PROTEIN KINASE TNNI3K-RELATED"/>
    <property type="match status" value="1"/>
</dbReference>
<feature type="binding site" evidence="6">
    <location>
        <position position="699"/>
    </location>
    <ligand>
        <name>ATP</name>
        <dbReference type="ChEBI" id="CHEBI:30616"/>
    </ligand>
</feature>
<dbReference type="CDD" id="cd13999">
    <property type="entry name" value="STKc_MAP3K-like"/>
    <property type="match status" value="1"/>
</dbReference>
<evidence type="ECO:0000256" key="6">
    <source>
        <dbReference type="PROSITE-ProRule" id="PRU10141"/>
    </source>
</evidence>
<dbReference type="AlphaFoldDB" id="A0AAV1XN09"/>
<dbReference type="InterPro" id="IPR051681">
    <property type="entry name" value="Ser/Thr_Kinases-Pseudokinases"/>
</dbReference>
<keyword evidence="3 6" id="KW-0547">Nucleotide-binding</keyword>
<evidence type="ECO:0000256" key="3">
    <source>
        <dbReference type="ARBA" id="ARBA00022741"/>
    </source>
</evidence>
<organism evidence="9 10">
    <name type="scientific">Lupinus luteus</name>
    <name type="common">European yellow lupine</name>
    <dbReference type="NCBI Taxonomy" id="3873"/>
    <lineage>
        <taxon>Eukaryota</taxon>
        <taxon>Viridiplantae</taxon>
        <taxon>Streptophyta</taxon>
        <taxon>Embryophyta</taxon>
        <taxon>Tracheophyta</taxon>
        <taxon>Spermatophyta</taxon>
        <taxon>Magnoliopsida</taxon>
        <taxon>eudicotyledons</taxon>
        <taxon>Gunneridae</taxon>
        <taxon>Pentapetalae</taxon>
        <taxon>rosids</taxon>
        <taxon>fabids</taxon>
        <taxon>Fabales</taxon>
        <taxon>Fabaceae</taxon>
        <taxon>Papilionoideae</taxon>
        <taxon>50 kb inversion clade</taxon>
        <taxon>genistoids sensu lato</taxon>
        <taxon>core genistoids</taxon>
        <taxon>Genisteae</taxon>
        <taxon>Lupinus</taxon>
    </lineage>
</organism>
<dbReference type="InterPro" id="IPR055164">
    <property type="entry name" value="EDR1/CTR1/ARMC3-like_pept-like"/>
</dbReference>
<dbReference type="Pfam" id="PF07714">
    <property type="entry name" value="PK_Tyr_Ser-Thr"/>
    <property type="match status" value="1"/>
</dbReference>
<feature type="region of interest" description="Disordered" evidence="7">
    <location>
        <begin position="466"/>
        <end position="493"/>
    </location>
</feature>
<dbReference type="GO" id="GO:0005524">
    <property type="term" value="F:ATP binding"/>
    <property type="evidence" value="ECO:0007669"/>
    <property type="project" value="UniProtKB-UniRule"/>
</dbReference>
<dbReference type="Gene3D" id="3.30.200.20">
    <property type="entry name" value="Phosphorylase Kinase, domain 1"/>
    <property type="match status" value="1"/>
</dbReference>
<dbReference type="SUPFAM" id="SSF56112">
    <property type="entry name" value="Protein kinase-like (PK-like)"/>
    <property type="match status" value="1"/>
</dbReference>
<dbReference type="FunFam" id="1.10.510.10:FF:000193">
    <property type="entry name" value="Serine/threonine-protein kinase CTR1"/>
    <property type="match status" value="1"/>
</dbReference>
<protein>
    <recommendedName>
        <fullName evidence="8">Protein kinase domain-containing protein</fullName>
    </recommendedName>
</protein>
<dbReference type="PROSITE" id="PS00108">
    <property type="entry name" value="PROTEIN_KINASE_ST"/>
    <property type="match status" value="1"/>
</dbReference>